<dbReference type="HOGENOM" id="CLU_047141_0_0_1"/>
<dbReference type="RefSeq" id="XP_040631411.1">
    <property type="nucleotide sequence ID" value="XM_040774849.1"/>
</dbReference>
<sequence length="306" mass="34392">DFSRASYASIARKVGLDASFSLQDVPTFPLHRARIPTSLFKEIVGDIELAVKQYGLPHEQDNEATRSRFISSVSLDLLFARLSSHFELLLHASLDNSVQTRYADDRVQYTWRMLGQVAIILIHNKDEAISGHEHLNAIAHVIAECISCDFLNYELGYEPARIYAIYSDGTSFDFFRFDGSSNPRFARGIQTVPNAFPKARLTLTLPETASQLGSFITSLRPVCEAIFYFFMLGYEACLDTYCSEAINTTPESIIHRMRRTMPWGESTERIKSALYLALAAGEAAVRGDLETAEQTARSALKKLKER</sequence>
<dbReference type="GeneID" id="63689911"/>
<dbReference type="AlphaFoldDB" id="M5GDG6"/>
<dbReference type="EMBL" id="JH795858">
    <property type="protein sequence ID" value="EJU04517.1"/>
    <property type="molecule type" value="Genomic_DNA"/>
</dbReference>
<name>M5GDG6_DACPD</name>
<proteinExistence type="predicted"/>
<reference evidence="1 2" key="1">
    <citation type="journal article" date="2012" name="Science">
        <title>The Paleozoic origin of enzymatic lignin decomposition reconstructed from 31 fungal genomes.</title>
        <authorList>
            <person name="Floudas D."/>
            <person name="Binder M."/>
            <person name="Riley R."/>
            <person name="Barry K."/>
            <person name="Blanchette R.A."/>
            <person name="Henrissat B."/>
            <person name="Martinez A.T."/>
            <person name="Otillar R."/>
            <person name="Spatafora J.W."/>
            <person name="Yadav J.S."/>
            <person name="Aerts A."/>
            <person name="Benoit I."/>
            <person name="Boyd A."/>
            <person name="Carlson A."/>
            <person name="Copeland A."/>
            <person name="Coutinho P.M."/>
            <person name="de Vries R.P."/>
            <person name="Ferreira P."/>
            <person name="Findley K."/>
            <person name="Foster B."/>
            <person name="Gaskell J."/>
            <person name="Glotzer D."/>
            <person name="Gorecki P."/>
            <person name="Heitman J."/>
            <person name="Hesse C."/>
            <person name="Hori C."/>
            <person name="Igarashi K."/>
            <person name="Jurgens J.A."/>
            <person name="Kallen N."/>
            <person name="Kersten P."/>
            <person name="Kohler A."/>
            <person name="Kuees U."/>
            <person name="Kumar T.K.A."/>
            <person name="Kuo A."/>
            <person name="LaButti K."/>
            <person name="Larrondo L.F."/>
            <person name="Lindquist E."/>
            <person name="Ling A."/>
            <person name="Lombard V."/>
            <person name="Lucas S."/>
            <person name="Lundell T."/>
            <person name="Martin R."/>
            <person name="McLaughlin D.J."/>
            <person name="Morgenstern I."/>
            <person name="Morin E."/>
            <person name="Murat C."/>
            <person name="Nagy L.G."/>
            <person name="Nolan M."/>
            <person name="Ohm R.A."/>
            <person name="Patyshakuliyeva A."/>
            <person name="Rokas A."/>
            <person name="Ruiz-Duenas F.J."/>
            <person name="Sabat G."/>
            <person name="Salamov A."/>
            <person name="Samejima M."/>
            <person name="Schmutz J."/>
            <person name="Slot J.C."/>
            <person name="St John F."/>
            <person name="Stenlid J."/>
            <person name="Sun H."/>
            <person name="Sun S."/>
            <person name="Syed K."/>
            <person name="Tsang A."/>
            <person name="Wiebenga A."/>
            <person name="Young D."/>
            <person name="Pisabarro A."/>
            <person name="Eastwood D.C."/>
            <person name="Martin F."/>
            <person name="Cullen D."/>
            <person name="Grigoriev I.V."/>
            <person name="Hibbett D.S."/>
        </authorList>
    </citation>
    <scope>NUCLEOTIDE SEQUENCE [LARGE SCALE GENOMIC DNA]</scope>
    <source>
        <strain evidence="1 2">DJM-731 SS1</strain>
    </source>
</reference>
<dbReference type="Proteomes" id="UP000030653">
    <property type="component" value="Unassembled WGS sequence"/>
</dbReference>
<organism evidence="1 2">
    <name type="scientific">Dacryopinax primogenitus (strain DJM 731)</name>
    <name type="common">Brown rot fungus</name>
    <dbReference type="NCBI Taxonomy" id="1858805"/>
    <lineage>
        <taxon>Eukaryota</taxon>
        <taxon>Fungi</taxon>
        <taxon>Dikarya</taxon>
        <taxon>Basidiomycota</taxon>
        <taxon>Agaricomycotina</taxon>
        <taxon>Dacrymycetes</taxon>
        <taxon>Dacrymycetales</taxon>
        <taxon>Dacrymycetaceae</taxon>
        <taxon>Dacryopinax</taxon>
    </lineage>
</organism>
<feature type="non-terminal residue" evidence="1">
    <location>
        <position position="306"/>
    </location>
</feature>
<protein>
    <submittedName>
        <fullName evidence="1">Uncharacterized protein</fullName>
    </submittedName>
</protein>
<dbReference type="OMA" id="CACETIF"/>
<dbReference type="OrthoDB" id="3264482at2759"/>
<evidence type="ECO:0000313" key="1">
    <source>
        <dbReference type="EMBL" id="EJU04517.1"/>
    </source>
</evidence>
<accession>M5GDG6</accession>
<keyword evidence="2" id="KW-1185">Reference proteome</keyword>
<gene>
    <name evidence="1" type="ORF">DACRYDRAFT_48581</name>
</gene>
<evidence type="ECO:0000313" key="2">
    <source>
        <dbReference type="Proteomes" id="UP000030653"/>
    </source>
</evidence>